<dbReference type="EMBL" id="CM042886">
    <property type="protein sequence ID" value="KAI4342130.1"/>
    <property type="molecule type" value="Genomic_DNA"/>
</dbReference>
<organism evidence="1 2">
    <name type="scientific">Melastoma candidum</name>
    <dbReference type="NCBI Taxonomy" id="119954"/>
    <lineage>
        <taxon>Eukaryota</taxon>
        <taxon>Viridiplantae</taxon>
        <taxon>Streptophyta</taxon>
        <taxon>Embryophyta</taxon>
        <taxon>Tracheophyta</taxon>
        <taxon>Spermatophyta</taxon>
        <taxon>Magnoliopsida</taxon>
        <taxon>eudicotyledons</taxon>
        <taxon>Gunneridae</taxon>
        <taxon>Pentapetalae</taxon>
        <taxon>rosids</taxon>
        <taxon>malvids</taxon>
        <taxon>Myrtales</taxon>
        <taxon>Melastomataceae</taxon>
        <taxon>Melastomatoideae</taxon>
        <taxon>Melastomateae</taxon>
        <taxon>Melastoma</taxon>
    </lineage>
</organism>
<keyword evidence="2" id="KW-1185">Reference proteome</keyword>
<comment type="caution">
    <text evidence="1">The sequence shown here is derived from an EMBL/GenBank/DDBJ whole genome shotgun (WGS) entry which is preliminary data.</text>
</comment>
<evidence type="ECO:0000313" key="1">
    <source>
        <dbReference type="EMBL" id="KAI4342130.1"/>
    </source>
</evidence>
<proteinExistence type="predicted"/>
<reference evidence="2" key="1">
    <citation type="journal article" date="2023" name="Front. Plant Sci.">
        <title>Chromosomal-level genome assembly of Melastoma candidum provides insights into trichome evolution.</title>
        <authorList>
            <person name="Zhong Y."/>
            <person name="Wu W."/>
            <person name="Sun C."/>
            <person name="Zou P."/>
            <person name="Liu Y."/>
            <person name="Dai S."/>
            <person name="Zhou R."/>
        </authorList>
    </citation>
    <scope>NUCLEOTIDE SEQUENCE [LARGE SCALE GENOMIC DNA]</scope>
</reference>
<accession>A0ACB9NZN4</accession>
<gene>
    <name evidence="1" type="ORF">MLD38_026787</name>
</gene>
<sequence length="85" mass="9182">MEDAKVEVSDIGDGKLQVKLEFEKRPGSILPDKVTKKLKTLAEVDIKIGTRQGKVTASLVLQGKDGENTPKAADFADSLKKALTE</sequence>
<protein>
    <submittedName>
        <fullName evidence="1">Uncharacterized protein</fullName>
    </submittedName>
</protein>
<name>A0ACB9NZN4_9MYRT</name>
<dbReference type="Proteomes" id="UP001057402">
    <property type="component" value="Chromosome 7"/>
</dbReference>
<evidence type="ECO:0000313" key="2">
    <source>
        <dbReference type="Proteomes" id="UP001057402"/>
    </source>
</evidence>